<gene>
    <name evidence="6" type="ORF">BDV29DRAFT_2067</name>
</gene>
<dbReference type="SUPFAM" id="SSF63862">
    <property type="entry name" value="Thiamin pyrophosphokinase, substrate-binding domain"/>
    <property type="match status" value="1"/>
</dbReference>
<keyword evidence="4" id="KW-0067">ATP-binding</keyword>
<dbReference type="GO" id="GO:0016301">
    <property type="term" value="F:kinase activity"/>
    <property type="evidence" value="ECO:0007669"/>
    <property type="project" value="UniProtKB-KW"/>
</dbReference>
<sequence>MTTGIDRVRVAADGGANCLYYLLQSTHSHLRDQAVGLDAIVCDLGSLRLPVKQYFTSLEKPTKVDHYPGQNLYDPDKAVSWVRSNYAPNIDIVILGGLSGRAGHGLRLVQYLFHPGPTCANGRVFFITSQNLLILLKPSHHQIRVQEGNRDMIKRDLGVIPIGKPSLITTKGLKQEKQLKITLGGKIIRNHVLPGVSTVEIETSNAVLFTSDIVNQDNR</sequence>
<organism evidence="6 7">
    <name type="scientific">Aspergillus leporis</name>
    <dbReference type="NCBI Taxonomy" id="41062"/>
    <lineage>
        <taxon>Eukaryota</taxon>
        <taxon>Fungi</taxon>
        <taxon>Dikarya</taxon>
        <taxon>Ascomycota</taxon>
        <taxon>Pezizomycotina</taxon>
        <taxon>Eurotiomycetes</taxon>
        <taxon>Eurotiomycetidae</taxon>
        <taxon>Eurotiales</taxon>
        <taxon>Aspergillaceae</taxon>
        <taxon>Aspergillus</taxon>
        <taxon>Aspergillus subgen. Circumdati</taxon>
    </lineage>
</organism>
<dbReference type="Pfam" id="PF04263">
    <property type="entry name" value="TPK_catalytic"/>
    <property type="match status" value="1"/>
</dbReference>
<keyword evidence="2" id="KW-0547">Nucleotide-binding</keyword>
<dbReference type="PANTHER" id="PTHR13622">
    <property type="entry name" value="THIAMIN PYROPHOSPHOKINASE"/>
    <property type="match status" value="1"/>
</dbReference>
<dbReference type="PANTHER" id="PTHR13622:SF8">
    <property type="entry name" value="THIAMIN PYROPHOSPHOKINASE 1"/>
    <property type="match status" value="1"/>
</dbReference>
<evidence type="ECO:0000313" key="7">
    <source>
        <dbReference type="Proteomes" id="UP000326565"/>
    </source>
</evidence>
<evidence type="ECO:0000256" key="2">
    <source>
        <dbReference type="ARBA" id="ARBA00022741"/>
    </source>
</evidence>
<dbReference type="SUPFAM" id="SSF63999">
    <property type="entry name" value="Thiamin pyrophosphokinase, catalytic domain"/>
    <property type="match status" value="1"/>
</dbReference>
<dbReference type="AlphaFoldDB" id="A0A5N5XHR3"/>
<dbReference type="GO" id="GO:0004788">
    <property type="term" value="F:thiamine diphosphokinase activity"/>
    <property type="evidence" value="ECO:0007669"/>
    <property type="project" value="InterPro"/>
</dbReference>
<protein>
    <recommendedName>
        <fullName evidence="5">Thiamin pyrophosphokinase catalytic domain-containing protein</fullName>
    </recommendedName>
</protein>
<keyword evidence="3" id="KW-0418">Kinase</keyword>
<keyword evidence="1" id="KW-0808">Transferase</keyword>
<dbReference type="Gene3D" id="3.40.50.10240">
    <property type="entry name" value="Thiamin pyrophosphokinase, catalytic domain"/>
    <property type="match status" value="1"/>
</dbReference>
<accession>A0A5N5XHR3</accession>
<dbReference type="EMBL" id="ML732149">
    <property type="protein sequence ID" value="KAB8079747.1"/>
    <property type="molecule type" value="Genomic_DNA"/>
</dbReference>
<proteinExistence type="predicted"/>
<reference evidence="6 7" key="1">
    <citation type="submission" date="2019-04" db="EMBL/GenBank/DDBJ databases">
        <title>Friends and foes A comparative genomics study of 23 Aspergillus species from section Flavi.</title>
        <authorList>
            <consortium name="DOE Joint Genome Institute"/>
            <person name="Kjaerbolling I."/>
            <person name="Vesth T."/>
            <person name="Frisvad J.C."/>
            <person name="Nybo J.L."/>
            <person name="Theobald S."/>
            <person name="Kildgaard S."/>
            <person name="Isbrandt T."/>
            <person name="Kuo A."/>
            <person name="Sato A."/>
            <person name="Lyhne E.K."/>
            <person name="Kogle M.E."/>
            <person name="Wiebenga A."/>
            <person name="Kun R.S."/>
            <person name="Lubbers R.J."/>
            <person name="Makela M.R."/>
            <person name="Barry K."/>
            <person name="Chovatia M."/>
            <person name="Clum A."/>
            <person name="Daum C."/>
            <person name="Haridas S."/>
            <person name="He G."/>
            <person name="LaButti K."/>
            <person name="Lipzen A."/>
            <person name="Mondo S."/>
            <person name="Riley R."/>
            <person name="Salamov A."/>
            <person name="Simmons B.A."/>
            <person name="Magnuson J.K."/>
            <person name="Henrissat B."/>
            <person name="Mortensen U.H."/>
            <person name="Larsen T.O."/>
            <person name="Devries R.P."/>
            <person name="Grigoriev I.V."/>
            <person name="Machida M."/>
            <person name="Baker S.E."/>
            <person name="Andersen M.R."/>
        </authorList>
    </citation>
    <scope>NUCLEOTIDE SEQUENCE [LARGE SCALE GENOMIC DNA]</scope>
    <source>
        <strain evidence="6 7">CBS 151.66</strain>
    </source>
</reference>
<evidence type="ECO:0000256" key="3">
    <source>
        <dbReference type="ARBA" id="ARBA00022777"/>
    </source>
</evidence>
<dbReference type="InterPro" id="IPR007371">
    <property type="entry name" value="TPK_catalytic"/>
</dbReference>
<name>A0A5N5XHR3_9EURO</name>
<evidence type="ECO:0000259" key="5">
    <source>
        <dbReference type="Pfam" id="PF04263"/>
    </source>
</evidence>
<evidence type="ECO:0000256" key="4">
    <source>
        <dbReference type="ARBA" id="ARBA00022840"/>
    </source>
</evidence>
<dbReference type="OrthoDB" id="25149at2759"/>
<evidence type="ECO:0000313" key="6">
    <source>
        <dbReference type="EMBL" id="KAB8079747.1"/>
    </source>
</evidence>
<dbReference type="InterPro" id="IPR036371">
    <property type="entry name" value="TPK_B1-bd_sf"/>
</dbReference>
<keyword evidence="7" id="KW-1185">Reference proteome</keyword>
<dbReference type="InterPro" id="IPR036759">
    <property type="entry name" value="TPK_catalytic_sf"/>
</dbReference>
<evidence type="ECO:0000256" key="1">
    <source>
        <dbReference type="ARBA" id="ARBA00022679"/>
    </source>
</evidence>
<dbReference type="Proteomes" id="UP000326565">
    <property type="component" value="Unassembled WGS sequence"/>
</dbReference>
<feature type="domain" description="Thiamin pyrophosphokinase catalytic" evidence="5">
    <location>
        <begin position="7"/>
        <end position="114"/>
    </location>
</feature>
<dbReference type="GO" id="GO:0005524">
    <property type="term" value="F:ATP binding"/>
    <property type="evidence" value="ECO:0007669"/>
    <property type="project" value="UniProtKB-KW"/>
</dbReference>
<dbReference type="GO" id="GO:0009229">
    <property type="term" value="P:thiamine diphosphate biosynthetic process"/>
    <property type="evidence" value="ECO:0007669"/>
    <property type="project" value="InterPro"/>
</dbReference>